<evidence type="ECO:0000256" key="8">
    <source>
        <dbReference type="SAM" id="Phobius"/>
    </source>
</evidence>
<dbReference type="InterPro" id="IPR023081">
    <property type="entry name" value="Cell_div_FtsB"/>
</dbReference>
<dbReference type="Pfam" id="PF04977">
    <property type="entry name" value="DivIC"/>
    <property type="match status" value="1"/>
</dbReference>
<dbReference type="AlphaFoldDB" id="A0A149VZ27"/>
<keyword evidence="6 7" id="KW-0131">Cell cycle</keyword>
<dbReference type="Proteomes" id="UP000075653">
    <property type="component" value="Unassembled WGS sequence"/>
</dbReference>
<gene>
    <name evidence="7 9" type="primary">ftsB</name>
    <name evidence="9" type="ORF">FEMY_08700</name>
</gene>
<dbReference type="STRING" id="1789004.FEMY_08700"/>
<keyword evidence="3 7" id="KW-0812">Transmembrane</keyword>
<evidence type="ECO:0000256" key="7">
    <source>
        <dbReference type="HAMAP-Rule" id="MF_00599"/>
    </source>
</evidence>
<evidence type="ECO:0000256" key="6">
    <source>
        <dbReference type="ARBA" id="ARBA00023306"/>
    </source>
</evidence>
<dbReference type="RefSeq" id="WP_197456366.1">
    <property type="nucleotide sequence ID" value="NZ_CP149478.1"/>
</dbReference>
<dbReference type="PATRIC" id="fig|1789004.3.peg.882"/>
<keyword evidence="10" id="KW-1185">Reference proteome</keyword>
<evidence type="ECO:0000256" key="4">
    <source>
        <dbReference type="ARBA" id="ARBA00022989"/>
    </source>
</evidence>
<feature type="coiled-coil region" evidence="7">
    <location>
        <begin position="34"/>
        <end position="68"/>
    </location>
</feature>
<evidence type="ECO:0000256" key="2">
    <source>
        <dbReference type="ARBA" id="ARBA00022618"/>
    </source>
</evidence>
<evidence type="ECO:0000256" key="3">
    <source>
        <dbReference type="ARBA" id="ARBA00022692"/>
    </source>
</evidence>
<keyword evidence="1 7" id="KW-1003">Cell membrane</keyword>
<dbReference type="NCBIfam" id="NF002058">
    <property type="entry name" value="PRK00888.1"/>
    <property type="match status" value="1"/>
</dbReference>
<dbReference type="InterPro" id="IPR007060">
    <property type="entry name" value="FtsL/DivIC"/>
</dbReference>
<name>A0A149VZ27_9PROT</name>
<evidence type="ECO:0000256" key="5">
    <source>
        <dbReference type="ARBA" id="ARBA00023136"/>
    </source>
</evidence>
<dbReference type="GO" id="GO:0043093">
    <property type="term" value="P:FtsZ-dependent cytokinesis"/>
    <property type="evidence" value="ECO:0007669"/>
    <property type="project" value="UniProtKB-UniRule"/>
</dbReference>
<evidence type="ECO:0000256" key="1">
    <source>
        <dbReference type="ARBA" id="ARBA00022475"/>
    </source>
</evidence>
<feature type="topological domain" description="Cytoplasmic" evidence="7">
    <location>
        <begin position="1"/>
        <end position="11"/>
    </location>
</feature>
<comment type="similarity">
    <text evidence="7">Belongs to the FtsB family.</text>
</comment>
<dbReference type="GO" id="GO:0032153">
    <property type="term" value="C:cell division site"/>
    <property type="evidence" value="ECO:0007669"/>
    <property type="project" value="UniProtKB-UniRule"/>
</dbReference>
<dbReference type="PANTHER" id="PTHR37485">
    <property type="entry name" value="CELL DIVISION PROTEIN FTSB"/>
    <property type="match status" value="1"/>
</dbReference>
<comment type="subunit">
    <text evidence="7">Part of a complex composed of FtsB, FtsL and FtsQ.</text>
</comment>
<dbReference type="GO" id="GO:0005886">
    <property type="term" value="C:plasma membrane"/>
    <property type="evidence" value="ECO:0007669"/>
    <property type="project" value="UniProtKB-SubCell"/>
</dbReference>
<dbReference type="EMBL" id="LRRD01000013">
    <property type="protein sequence ID" value="KXW58471.1"/>
    <property type="molecule type" value="Genomic_DNA"/>
</dbReference>
<sequence>MSPTTIRLIRWLMVGLIFSLGYGLVLGKGGWIRRQDLKHQLQGQRALNQSLEKRNQTLRAEVADLKSGSDAIEERARHELGMVRPDEVFYQYRTVTSPPPVVAH</sequence>
<comment type="subcellular location">
    <subcellularLocation>
        <location evidence="7">Cell inner membrane</location>
        <topology evidence="7">Single-pass type II membrane protein</topology>
    </subcellularLocation>
    <text evidence="7">Localizes to the division septum.</text>
</comment>
<keyword evidence="5 7" id="KW-0472">Membrane</keyword>
<comment type="caution">
    <text evidence="9">The sequence shown here is derived from an EMBL/GenBank/DDBJ whole genome shotgun (WGS) entry which is preliminary data.</text>
</comment>
<comment type="function">
    <text evidence="7">Essential cell division protein. May link together the upstream cell division proteins, which are predominantly cytoplasmic, with the downstream cell division proteins, which are predominantly periplasmic.</text>
</comment>
<organism evidence="9 10">
    <name type="scientific">Ferrovum myxofaciens</name>
    <dbReference type="NCBI Taxonomy" id="416213"/>
    <lineage>
        <taxon>Bacteria</taxon>
        <taxon>Pseudomonadati</taxon>
        <taxon>Pseudomonadota</taxon>
        <taxon>Betaproteobacteria</taxon>
        <taxon>Ferrovales</taxon>
        <taxon>Ferrovaceae</taxon>
        <taxon>Ferrovum</taxon>
    </lineage>
</organism>
<keyword evidence="7" id="KW-0997">Cell inner membrane</keyword>
<evidence type="ECO:0000313" key="10">
    <source>
        <dbReference type="Proteomes" id="UP000075653"/>
    </source>
</evidence>
<reference evidence="9 10" key="1">
    <citation type="submission" date="2016-01" db="EMBL/GenBank/DDBJ databases">
        <title>Genome sequence of the acidophilic iron oxidising Ferrovum strain Z-31.</title>
        <authorList>
            <person name="Poehlein A."/>
            <person name="Ullrich S.R."/>
            <person name="Schloemann M."/>
            <person name="Muehling M."/>
            <person name="Daniel R."/>
        </authorList>
    </citation>
    <scope>NUCLEOTIDE SEQUENCE [LARGE SCALE GENOMIC DNA]</scope>
    <source>
        <strain evidence="9 10">Z-31</strain>
    </source>
</reference>
<keyword evidence="7" id="KW-0175">Coiled coil</keyword>
<keyword evidence="4 7" id="KW-1133">Transmembrane helix</keyword>
<protein>
    <recommendedName>
        <fullName evidence="7">Cell division protein FtsB</fullName>
    </recommendedName>
</protein>
<evidence type="ECO:0000313" key="9">
    <source>
        <dbReference type="EMBL" id="KXW58471.1"/>
    </source>
</evidence>
<feature type="topological domain" description="Periplasmic" evidence="7">
    <location>
        <begin position="27"/>
        <end position="104"/>
    </location>
</feature>
<proteinExistence type="inferred from homology"/>
<keyword evidence="2 7" id="KW-0132">Cell division</keyword>
<dbReference type="PANTHER" id="PTHR37485:SF1">
    <property type="entry name" value="CELL DIVISION PROTEIN FTSB"/>
    <property type="match status" value="1"/>
</dbReference>
<dbReference type="HAMAP" id="MF_00599">
    <property type="entry name" value="FtsB"/>
    <property type="match status" value="1"/>
</dbReference>
<dbReference type="GO" id="GO:0030428">
    <property type="term" value="C:cell septum"/>
    <property type="evidence" value="ECO:0007669"/>
    <property type="project" value="TreeGrafter"/>
</dbReference>
<accession>A0A149VZ27</accession>
<feature type="transmembrane region" description="Helical" evidence="8">
    <location>
        <begin position="6"/>
        <end position="25"/>
    </location>
</feature>